<keyword evidence="10" id="KW-0067">ATP-binding</keyword>
<dbReference type="Pfam" id="PF23559">
    <property type="entry name" value="WHD_DRP"/>
    <property type="match status" value="1"/>
</dbReference>
<dbReference type="Pfam" id="PF12061">
    <property type="entry name" value="NB-LRR"/>
    <property type="match status" value="1"/>
</dbReference>
<dbReference type="PANTHER" id="PTHR23155:SF1152">
    <property type="entry name" value="AAA+ ATPASE DOMAIN-CONTAINING PROTEIN"/>
    <property type="match status" value="1"/>
</dbReference>
<evidence type="ECO:0000259" key="12">
    <source>
        <dbReference type="Pfam" id="PF12061"/>
    </source>
</evidence>
<dbReference type="GO" id="GO:0043531">
    <property type="term" value="F:ADP binding"/>
    <property type="evidence" value="ECO:0007669"/>
    <property type="project" value="InterPro"/>
</dbReference>
<dbReference type="GO" id="GO:0051607">
    <property type="term" value="P:defense response to virus"/>
    <property type="evidence" value="ECO:0007669"/>
    <property type="project" value="UniProtKB-ARBA"/>
</dbReference>
<feature type="domain" description="Late blight resistance protein R1A-like N-terminal" evidence="12">
    <location>
        <begin position="123"/>
        <end position="337"/>
    </location>
</feature>
<sequence length="1290" mass="148270">MADASGYSTRVVDSAVEEMDRLEIQYGFPEVLLQQELAFLIRFMIRQFWWGNKDIKLLNALDNLEAVLKEARIINGRIDEVSNLVSLVPHLQEKFDQIESEIRKIGAATLDSFESRSCSFVEISHTIQCLAENLMDLANSKVEDLTVSLKNQILVDHQKLILLRALSYFSVKRCPDHQLLRELFIYVNDWVNNAASLSLLCLLKGKDETTMGRGLETVFSDLLQHKKYKLFTPEDMRLFMRVLRALKPSKSDTIEVGKIVVRIVDSLVADLVAEPLKDYVEILKDGLIFMLSFFLDPPKEDEAVPFTGHGLIRPRIDVLLEEVLSLIFSTCMDKEKVVNFSNLQVKIDKVKLDVRELYYVPFLKSLDFNFPKTNVMGHMDLFQENLKEMIIKVEFAKDHVVMVQEKLNSFKLFLQTNMELAKVRKDLKYLCEGIINLVFLAEHVISSCLVKNHPIWYDMLRLSDVTQAINLSEIKMKRHRDHQMYKTTRLMTGGEPHSNHAPSRQANPSALEEVMVDLEDESTGIIDMLTRGTKQLHFVSIVGMPGLGKTTMAQKVYKDPSIKYHFTKRAWCCVSQVYSCRELYFDILSEVAEVNARKHYSKCTDDDLAQELWRKLKHQRYLIVLDDIWNIEAWEGIKNSFPDDMRGSRILLTSRIQDLVTPKMINCSVHFLRSLSDEESWELMKGKLSCIHSSDLDDELSVIANNIAKNCKGLPLSVILVAGILAGKGKEFWRLIECRSSSQVIAEDCKAILELSYKHLPDYLKPCFLYFGTFPEDTVVRAKKLMSLWIAEGLIPRNGSNKISLYEVAENYLQDLISRSLVMLAERSTNGGIKTCRVHDLIHDLCWLKTREDNFLQWVYDKDVSSCSSSNPNQYKSSYRLCIRAEWSKFIETKLIGPFVTSVVVPDSGKISKPKPIGLISHSLVIVRKECTVQSPSSFFNSFMLLHVLDMECIEMGDPFPEELTLMVHLRYLAIFCKGTKLPPSIANLWNLEVLIFANPHTEFSLPKSFWGMKSLRYIHAFHLNLPYEVEDHEYGQLEKLEILTTPFFKWGNETNKLLRRLPGLWKLRCEISFVSDRHYEFPEMSHLNHLLSLNMHVCGMDPHWWQWNRTPALAFPSSLRKLTLSELALPWSGISAVGELPSLEVLKLRLNAFSGSEWVVEDGQFMNLKYLELSVIFLEELIVQNGSFPRLEELILGACSNLIEIPSELGYIPTLKKIAVYYSDQLSDSAEEILKEQRDFGNDILEVLVIPTWGPGEEEKIQEMLQNSWLEEEDRHFSSSTEFSEQTSG</sequence>
<dbReference type="EMBL" id="OX459123">
    <property type="protein sequence ID" value="CAI9108981.1"/>
    <property type="molecule type" value="Genomic_DNA"/>
</dbReference>
<comment type="similarity">
    <text evidence="3">Belongs to the disease resistance NB-LRR family.</text>
</comment>
<keyword evidence="6" id="KW-0381">Hypersensitive response</keyword>
<dbReference type="FunFam" id="1.10.10.10:FF:000322">
    <property type="entry name" value="Probable disease resistance protein At1g63360"/>
    <property type="match status" value="1"/>
</dbReference>
<name>A0AAV1DMC7_OLDCO</name>
<dbReference type="Pfam" id="PF00931">
    <property type="entry name" value="NB-ARC"/>
    <property type="match status" value="1"/>
</dbReference>
<evidence type="ECO:0000256" key="3">
    <source>
        <dbReference type="ARBA" id="ARBA00008894"/>
    </source>
</evidence>
<evidence type="ECO:0000256" key="4">
    <source>
        <dbReference type="ARBA" id="ARBA00022490"/>
    </source>
</evidence>
<dbReference type="InterPro" id="IPR032675">
    <property type="entry name" value="LRR_dom_sf"/>
</dbReference>
<dbReference type="GO" id="GO:0005524">
    <property type="term" value="F:ATP binding"/>
    <property type="evidence" value="ECO:0007669"/>
    <property type="project" value="UniProtKB-KW"/>
</dbReference>
<evidence type="ECO:0000313" key="14">
    <source>
        <dbReference type="EMBL" id="CAI9108981.1"/>
    </source>
</evidence>
<dbReference type="FunFam" id="3.40.50.300:FF:001091">
    <property type="entry name" value="Probable disease resistance protein At1g61300"/>
    <property type="match status" value="1"/>
</dbReference>
<dbReference type="InterPro" id="IPR036388">
    <property type="entry name" value="WH-like_DNA-bd_sf"/>
</dbReference>
<keyword evidence="4" id="KW-0963">Cytoplasm</keyword>
<dbReference type="InterPro" id="IPR058922">
    <property type="entry name" value="WHD_DRP"/>
</dbReference>
<protein>
    <submittedName>
        <fullName evidence="14">OLC1v1008704C1</fullName>
    </submittedName>
</protein>
<accession>A0AAV1DMC7</accession>
<keyword evidence="7" id="KW-0677">Repeat</keyword>
<feature type="domain" description="Disease resistance protein winged helix" evidence="13">
    <location>
        <begin position="774"/>
        <end position="846"/>
    </location>
</feature>
<keyword evidence="15" id="KW-1185">Reference proteome</keyword>
<dbReference type="PANTHER" id="PTHR23155">
    <property type="entry name" value="DISEASE RESISTANCE PROTEIN RP"/>
    <property type="match status" value="1"/>
</dbReference>
<gene>
    <name evidence="14" type="ORF">OLC1_LOCUS16963</name>
</gene>
<dbReference type="Gene3D" id="1.10.10.10">
    <property type="entry name" value="Winged helix-like DNA-binding domain superfamily/Winged helix DNA-binding domain"/>
    <property type="match status" value="1"/>
</dbReference>
<dbReference type="Gene3D" id="3.40.50.300">
    <property type="entry name" value="P-loop containing nucleotide triphosphate hydrolases"/>
    <property type="match status" value="1"/>
</dbReference>
<dbReference type="SUPFAM" id="SSF52058">
    <property type="entry name" value="L domain-like"/>
    <property type="match status" value="1"/>
</dbReference>
<evidence type="ECO:0000256" key="9">
    <source>
        <dbReference type="ARBA" id="ARBA00022821"/>
    </source>
</evidence>
<keyword evidence="5" id="KW-0433">Leucine-rich repeat</keyword>
<evidence type="ECO:0000259" key="13">
    <source>
        <dbReference type="Pfam" id="PF23559"/>
    </source>
</evidence>
<dbReference type="InterPro" id="IPR021929">
    <property type="entry name" value="R1A-like_N"/>
</dbReference>
<comment type="function">
    <text evidence="1">Confers resistance to late blight (Phytophthora infestans) races carrying the avirulence gene Avr1. Resistance proteins guard the plant against pathogens that contain an appropriate avirulence protein via an indirect interaction with this avirulence protein. That triggers a defense system including the hypersensitive response, which restricts the pathogen growth.</text>
</comment>
<dbReference type="GO" id="GO:0009626">
    <property type="term" value="P:plant-type hypersensitive response"/>
    <property type="evidence" value="ECO:0007669"/>
    <property type="project" value="UniProtKB-KW"/>
</dbReference>
<evidence type="ECO:0000256" key="5">
    <source>
        <dbReference type="ARBA" id="ARBA00022614"/>
    </source>
</evidence>
<evidence type="ECO:0000256" key="2">
    <source>
        <dbReference type="ARBA" id="ARBA00004496"/>
    </source>
</evidence>
<dbReference type="InterPro" id="IPR044974">
    <property type="entry name" value="Disease_R_plants"/>
</dbReference>
<keyword evidence="8" id="KW-0547">Nucleotide-binding</keyword>
<dbReference type="Proteomes" id="UP001161247">
    <property type="component" value="Chromosome 6"/>
</dbReference>
<reference evidence="14" key="1">
    <citation type="submission" date="2023-03" db="EMBL/GenBank/DDBJ databases">
        <authorList>
            <person name="Julca I."/>
        </authorList>
    </citation>
    <scope>NUCLEOTIDE SEQUENCE</scope>
</reference>
<organism evidence="14 15">
    <name type="scientific">Oldenlandia corymbosa var. corymbosa</name>
    <dbReference type="NCBI Taxonomy" id="529605"/>
    <lineage>
        <taxon>Eukaryota</taxon>
        <taxon>Viridiplantae</taxon>
        <taxon>Streptophyta</taxon>
        <taxon>Embryophyta</taxon>
        <taxon>Tracheophyta</taxon>
        <taxon>Spermatophyta</taxon>
        <taxon>Magnoliopsida</taxon>
        <taxon>eudicotyledons</taxon>
        <taxon>Gunneridae</taxon>
        <taxon>Pentapetalae</taxon>
        <taxon>asterids</taxon>
        <taxon>lamiids</taxon>
        <taxon>Gentianales</taxon>
        <taxon>Rubiaceae</taxon>
        <taxon>Rubioideae</taxon>
        <taxon>Spermacoceae</taxon>
        <taxon>Hedyotis-Oldenlandia complex</taxon>
        <taxon>Oldenlandia</taxon>
    </lineage>
</organism>
<evidence type="ECO:0000256" key="1">
    <source>
        <dbReference type="ARBA" id="ARBA00002074"/>
    </source>
</evidence>
<evidence type="ECO:0000256" key="10">
    <source>
        <dbReference type="ARBA" id="ARBA00022840"/>
    </source>
</evidence>
<evidence type="ECO:0000256" key="6">
    <source>
        <dbReference type="ARBA" id="ARBA00022667"/>
    </source>
</evidence>
<dbReference type="InterPro" id="IPR002182">
    <property type="entry name" value="NB-ARC"/>
</dbReference>
<dbReference type="InterPro" id="IPR027417">
    <property type="entry name" value="P-loop_NTPase"/>
</dbReference>
<dbReference type="InterPro" id="IPR042197">
    <property type="entry name" value="Apaf_helical"/>
</dbReference>
<evidence type="ECO:0000313" key="15">
    <source>
        <dbReference type="Proteomes" id="UP001161247"/>
    </source>
</evidence>
<comment type="subcellular location">
    <subcellularLocation>
        <location evidence="2">Cytoplasm</location>
    </subcellularLocation>
</comment>
<dbReference type="Gene3D" id="3.80.10.10">
    <property type="entry name" value="Ribonuclease Inhibitor"/>
    <property type="match status" value="1"/>
</dbReference>
<evidence type="ECO:0000256" key="7">
    <source>
        <dbReference type="ARBA" id="ARBA00022737"/>
    </source>
</evidence>
<dbReference type="Gene3D" id="1.10.8.430">
    <property type="entry name" value="Helical domain of apoptotic protease-activating factors"/>
    <property type="match status" value="1"/>
</dbReference>
<evidence type="ECO:0000259" key="11">
    <source>
        <dbReference type="Pfam" id="PF00931"/>
    </source>
</evidence>
<feature type="domain" description="NB-ARC" evidence="11">
    <location>
        <begin position="523"/>
        <end position="686"/>
    </location>
</feature>
<dbReference type="SUPFAM" id="SSF52540">
    <property type="entry name" value="P-loop containing nucleoside triphosphate hydrolases"/>
    <property type="match status" value="1"/>
</dbReference>
<proteinExistence type="inferred from homology"/>
<evidence type="ECO:0000256" key="8">
    <source>
        <dbReference type="ARBA" id="ARBA00022741"/>
    </source>
</evidence>
<dbReference type="PRINTS" id="PR00364">
    <property type="entry name" value="DISEASERSIST"/>
</dbReference>
<dbReference type="GO" id="GO:0005737">
    <property type="term" value="C:cytoplasm"/>
    <property type="evidence" value="ECO:0007669"/>
    <property type="project" value="UniProtKB-SubCell"/>
</dbReference>
<keyword evidence="9" id="KW-0611">Plant defense</keyword>